<comment type="cofactor">
    <cofactor evidence="1 9">
        <name>Mg(2+)</name>
        <dbReference type="ChEBI" id="CHEBI:18420"/>
    </cofactor>
</comment>
<dbReference type="GO" id="GO:0016787">
    <property type="term" value="F:hydrolase activity"/>
    <property type="evidence" value="ECO:0007669"/>
    <property type="project" value="UniProtKB-KW"/>
</dbReference>
<dbReference type="GO" id="GO:0043571">
    <property type="term" value="P:maintenance of CRISPR repeat elements"/>
    <property type="evidence" value="ECO:0007669"/>
    <property type="project" value="UniProtKB-UniRule"/>
</dbReference>
<dbReference type="GO" id="GO:0046872">
    <property type="term" value="F:metal ion binding"/>
    <property type="evidence" value="ECO:0007669"/>
    <property type="project" value="UniProtKB-UniRule"/>
</dbReference>
<evidence type="ECO:0000256" key="2">
    <source>
        <dbReference type="ARBA" id="ARBA00009959"/>
    </source>
</evidence>
<evidence type="ECO:0000256" key="4">
    <source>
        <dbReference type="ARBA" id="ARBA00022723"/>
    </source>
</evidence>
<dbReference type="EC" id="3.1.-.-" evidence="9"/>
<dbReference type="HAMAP" id="MF_01471">
    <property type="entry name" value="Cas2"/>
    <property type="match status" value="1"/>
</dbReference>
<dbReference type="CDD" id="cd09725">
    <property type="entry name" value="Cas2_I_II_III"/>
    <property type="match status" value="1"/>
</dbReference>
<proteinExistence type="inferred from homology"/>
<accession>A0A6S6T8J0</accession>
<dbReference type="PANTHER" id="PTHR34405">
    <property type="entry name" value="CRISPR-ASSOCIATED ENDORIBONUCLEASE CAS2"/>
    <property type="match status" value="1"/>
</dbReference>
<evidence type="ECO:0000256" key="8">
    <source>
        <dbReference type="ARBA" id="ARBA00023118"/>
    </source>
</evidence>
<evidence type="ECO:0000256" key="9">
    <source>
        <dbReference type="HAMAP-Rule" id="MF_01471"/>
    </source>
</evidence>
<evidence type="ECO:0000256" key="6">
    <source>
        <dbReference type="ARBA" id="ARBA00022801"/>
    </source>
</evidence>
<dbReference type="GO" id="GO:0004521">
    <property type="term" value="F:RNA endonuclease activity"/>
    <property type="evidence" value="ECO:0007669"/>
    <property type="project" value="UniProtKB-UniRule"/>
</dbReference>
<dbReference type="EMBL" id="CACVAX010000043">
    <property type="protein sequence ID" value="CAA6815623.1"/>
    <property type="molecule type" value="Genomic_DNA"/>
</dbReference>
<evidence type="ECO:0000313" key="11">
    <source>
        <dbReference type="EMBL" id="CAA6815623.1"/>
    </source>
</evidence>
<dbReference type="NCBIfam" id="TIGR01573">
    <property type="entry name" value="cas2"/>
    <property type="match status" value="1"/>
</dbReference>
<keyword evidence="8 9" id="KW-0051">Antiviral defense</keyword>
<dbReference type="SUPFAM" id="SSF143430">
    <property type="entry name" value="TTP0101/SSO1404-like"/>
    <property type="match status" value="1"/>
</dbReference>
<keyword evidence="4 9" id="KW-0479">Metal-binding</keyword>
<evidence type="ECO:0000256" key="10">
    <source>
        <dbReference type="PIRNR" id="PIRNR032582"/>
    </source>
</evidence>
<comment type="similarity">
    <text evidence="2 9 10">Belongs to the CRISPR-associated endoribonuclease Cas2 protein family.</text>
</comment>
<gene>
    <name evidence="9" type="primary">cas2</name>
    <name evidence="11" type="ORF">HELGO_WM6854</name>
</gene>
<keyword evidence="6 9" id="KW-0378">Hydrolase</keyword>
<dbReference type="Pfam" id="PF09827">
    <property type="entry name" value="CRISPR_Cas2"/>
    <property type="match status" value="1"/>
</dbReference>
<evidence type="ECO:0000256" key="5">
    <source>
        <dbReference type="ARBA" id="ARBA00022759"/>
    </source>
</evidence>
<protein>
    <recommendedName>
        <fullName evidence="9">CRISPR-associated endoribonuclease Cas2</fullName>
        <ecNumber evidence="9">3.1.-.-</ecNumber>
    </recommendedName>
</protein>
<feature type="binding site" evidence="9">
    <location>
        <position position="9"/>
    </location>
    <ligand>
        <name>Mg(2+)</name>
        <dbReference type="ChEBI" id="CHEBI:18420"/>
        <note>catalytic</note>
    </ligand>
</feature>
<keyword evidence="7 9" id="KW-0460">Magnesium</keyword>
<name>A0A6S6T8J0_9BACT</name>
<dbReference type="PANTHER" id="PTHR34405:SF3">
    <property type="entry name" value="CRISPR-ASSOCIATED ENDORIBONUCLEASE CAS2 3"/>
    <property type="match status" value="1"/>
</dbReference>
<keyword evidence="5 9" id="KW-0255">Endonuclease</keyword>
<organism evidence="11">
    <name type="scientific">uncultured Sulfurovum sp</name>
    <dbReference type="NCBI Taxonomy" id="269237"/>
    <lineage>
        <taxon>Bacteria</taxon>
        <taxon>Pseudomonadati</taxon>
        <taxon>Campylobacterota</taxon>
        <taxon>Epsilonproteobacteria</taxon>
        <taxon>Campylobacterales</taxon>
        <taxon>Sulfurovaceae</taxon>
        <taxon>Sulfurovum</taxon>
        <taxon>environmental samples</taxon>
    </lineage>
</organism>
<evidence type="ECO:0000256" key="3">
    <source>
        <dbReference type="ARBA" id="ARBA00022722"/>
    </source>
</evidence>
<dbReference type="InterPro" id="IPR019199">
    <property type="entry name" value="Virulence_VapD/CRISPR_Cas2"/>
</dbReference>
<comment type="function">
    <text evidence="9">CRISPR (clustered regularly interspaced short palindromic repeat), is an adaptive immune system that provides protection against mobile genetic elements (viruses, transposable elements and conjugative plasmids). CRISPR clusters contain sequences complementary to antecedent mobile elements and target invading nucleic acids. CRISPR clusters are transcribed and processed into CRISPR RNA (crRNA). Functions as a ssRNA-specific endoribonuclease. Involved in the integration of spacer DNA into the CRISPR cassette.</text>
</comment>
<dbReference type="PIRSF" id="PIRSF032582">
    <property type="entry name" value="Cas2"/>
    <property type="match status" value="1"/>
</dbReference>
<evidence type="ECO:0000256" key="1">
    <source>
        <dbReference type="ARBA" id="ARBA00001946"/>
    </source>
</evidence>
<dbReference type="GO" id="GO:0051607">
    <property type="term" value="P:defense response to virus"/>
    <property type="evidence" value="ECO:0007669"/>
    <property type="project" value="UniProtKB-UniRule"/>
</dbReference>
<dbReference type="Gene3D" id="3.30.70.240">
    <property type="match status" value="1"/>
</dbReference>
<dbReference type="AlphaFoldDB" id="A0A6S6T8J0"/>
<sequence length="94" mass="10998">MAYYVVAYDISDNKRRRKVGEVLEAFGKRVNYSVFEVQVKSKAQLKALEQELLKELDGKYDSLRFYHVCQSCVEKSWSLGDEPPPFEESAVYFF</sequence>
<dbReference type="InterPro" id="IPR021127">
    <property type="entry name" value="CRISPR_associated_Cas2"/>
</dbReference>
<reference evidence="11" key="1">
    <citation type="submission" date="2020-01" db="EMBL/GenBank/DDBJ databases">
        <authorList>
            <person name="Meier V. D."/>
            <person name="Meier V D."/>
        </authorList>
    </citation>
    <scope>NUCLEOTIDE SEQUENCE</scope>
    <source>
        <strain evidence="11">HLG_WM_MAG_04</strain>
    </source>
</reference>
<keyword evidence="3 9" id="KW-0540">Nuclease</keyword>
<evidence type="ECO:0000256" key="7">
    <source>
        <dbReference type="ARBA" id="ARBA00022842"/>
    </source>
</evidence>
<comment type="subunit">
    <text evidence="9">Homodimer, forms a heterotetramer with a Cas1 homodimer.</text>
</comment>